<keyword evidence="5 12" id="KW-0418">Kinase</keyword>
<evidence type="ECO:0000256" key="10">
    <source>
        <dbReference type="RuleBase" id="RU000304"/>
    </source>
</evidence>
<keyword evidence="6 9" id="KW-0067">ATP-binding</keyword>
<evidence type="ECO:0000313" key="13">
    <source>
        <dbReference type="Proteomes" id="UP001642409"/>
    </source>
</evidence>
<dbReference type="EC" id="2.7.11.1" evidence="1"/>
<evidence type="ECO:0000256" key="4">
    <source>
        <dbReference type="ARBA" id="ARBA00022741"/>
    </source>
</evidence>
<comment type="similarity">
    <text evidence="10">Belongs to the protein kinase superfamily.</text>
</comment>
<keyword evidence="2 10" id="KW-0723">Serine/threonine-protein kinase</keyword>
<dbReference type="Proteomes" id="UP001642409">
    <property type="component" value="Unassembled WGS sequence"/>
</dbReference>
<dbReference type="Gene3D" id="3.30.200.20">
    <property type="entry name" value="Phosphorylase Kinase, domain 1"/>
    <property type="match status" value="1"/>
</dbReference>
<dbReference type="PROSITE" id="PS00108">
    <property type="entry name" value="PROTEIN_KINASE_ST"/>
    <property type="match status" value="1"/>
</dbReference>
<proteinExistence type="inferred from homology"/>
<gene>
    <name evidence="12" type="ORF">HINF_LOCUS273</name>
</gene>
<sequence length="409" mass="47485">MTQPKAVMPVQYKDQDKIFPSSFSYHEELRLDYSDQSRYLIAEKLGYGKYSDVFKGYDRDDPVPIVIKVLKPVRMAKVYREVKILTDLLGGPFVMKLKDVVSVKNSDYPAFIMEFGGDCLQSLTNLNLKQLKLIAGQLLLALHWCHIHSIIHRDVKGGNICFNTQTNRLTLLDFGLAEFYSYGKQLHHRVATRHYKPPELLCNYQLYDYSLDIWSTGAMLAGFLFQRNPFFRGTTNNNQLDKVVEILGSADFIAMTKKYSIDLGAQRMRELSGYQPANFKSFINSDNQHLIDSNLIDLLQQMLKYDPEKRPTAENCLKHRWFDDVRQDLAKLYIHEFADIENHLKTEFKLIPKPCFPSYEYAEGTKYPVPLSPNELANEFIFDENRWINAWTEFQKRTNQIGAAIQKGE</sequence>
<dbReference type="Gene3D" id="1.10.510.10">
    <property type="entry name" value="Transferase(Phosphotransferase) domain 1"/>
    <property type="match status" value="1"/>
</dbReference>
<name>A0ABP1GGC9_9EUKA</name>
<dbReference type="InterPro" id="IPR045216">
    <property type="entry name" value="CK2_alpha"/>
</dbReference>
<comment type="catalytic activity">
    <reaction evidence="7">
        <text>L-threonyl-[protein] + ATP = O-phospho-L-threonyl-[protein] + ADP + H(+)</text>
        <dbReference type="Rhea" id="RHEA:46608"/>
        <dbReference type="Rhea" id="RHEA-COMP:11060"/>
        <dbReference type="Rhea" id="RHEA-COMP:11605"/>
        <dbReference type="ChEBI" id="CHEBI:15378"/>
        <dbReference type="ChEBI" id="CHEBI:30013"/>
        <dbReference type="ChEBI" id="CHEBI:30616"/>
        <dbReference type="ChEBI" id="CHEBI:61977"/>
        <dbReference type="ChEBI" id="CHEBI:456216"/>
        <dbReference type="EC" id="2.7.11.1"/>
    </reaction>
</comment>
<dbReference type="PANTHER" id="PTHR24054:SF0">
    <property type="entry name" value="CASEIN KINASE II SUBUNIT ALPHA"/>
    <property type="match status" value="1"/>
</dbReference>
<dbReference type="InterPro" id="IPR008271">
    <property type="entry name" value="Ser/Thr_kinase_AS"/>
</dbReference>
<evidence type="ECO:0000256" key="9">
    <source>
        <dbReference type="PROSITE-ProRule" id="PRU10141"/>
    </source>
</evidence>
<dbReference type="CDD" id="cd14132">
    <property type="entry name" value="STKc_CK2_alpha"/>
    <property type="match status" value="1"/>
</dbReference>
<feature type="domain" description="Protein kinase" evidence="11">
    <location>
        <begin position="39"/>
        <end position="322"/>
    </location>
</feature>
<organism evidence="12 13">
    <name type="scientific">Hexamita inflata</name>
    <dbReference type="NCBI Taxonomy" id="28002"/>
    <lineage>
        <taxon>Eukaryota</taxon>
        <taxon>Metamonada</taxon>
        <taxon>Diplomonadida</taxon>
        <taxon>Hexamitidae</taxon>
        <taxon>Hexamitinae</taxon>
        <taxon>Hexamita</taxon>
    </lineage>
</organism>
<dbReference type="SUPFAM" id="SSF56112">
    <property type="entry name" value="Protein kinase-like (PK-like)"/>
    <property type="match status" value="1"/>
</dbReference>
<dbReference type="PROSITE" id="PS50011">
    <property type="entry name" value="PROTEIN_KINASE_DOM"/>
    <property type="match status" value="1"/>
</dbReference>
<reference evidence="12 13" key="1">
    <citation type="submission" date="2024-07" db="EMBL/GenBank/DDBJ databases">
        <authorList>
            <person name="Akdeniz Z."/>
        </authorList>
    </citation>
    <scope>NUCLEOTIDE SEQUENCE [LARGE SCALE GENOMIC DNA]</scope>
</reference>
<keyword evidence="13" id="KW-1185">Reference proteome</keyword>
<feature type="binding site" evidence="9">
    <location>
        <position position="68"/>
    </location>
    <ligand>
        <name>ATP</name>
        <dbReference type="ChEBI" id="CHEBI:30616"/>
    </ligand>
</feature>
<accession>A0ABP1GGC9</accession>
<evidence type="ECO:0000256" key="7">
    <source>
        <dbReference type="ARBA" id="ARBA00047899"/>
    </source>
</evidence>
<evidence type="ECO:0000256" key="3">
    <source>
        <dbReference type="ARBA" id="ARBA00022679"/>
    </source>
</evidence>
<evidence type="ECO:0000256" key="8">
    <source>
        <dbReference type="ARBA" id="ARBA00048679"/>
    </source>
</evidence>
<evidence type="ECO:0000259" key="11">
    <source>
        <dbReference type="PROSITE" id="PS50011"/>
    </source>
</evidence>
<dbReference type="SMART" id="SM00220">
    <property type="entry name" value="S_TKc"/>
    <property type="match status" value="1"/>
</dbReference>
<dbReference type="PANTHER" id="PTHR24054">
    <property type="entry name" value="CASEIN KINASE II SUBUNIT ALPHA"/>
    <property type="match status" value="1"/>
</dbReference>
<keyword evidence="3" id="KW-0808">Transferase</keyword>
<dbReference type="InterPro" id="IPR017441">
    <property type="entry name" value="Protein_kinase_ATP_BS"/>
</dbReference>
<dbReference type="GO" id="GO:0016301">
    <property type="term" value="F:kinase activity"/>
    <property type="evidence" value="ECO:0007669"/>
    <property type="project" value="UniProtKB-KW"/>
</dbReference>
<dbReference type="InterPro" id="IPR011009">
    <property type="entry name" value="Kinase-like_dom_sf"/>
</dbReference>
<evidence type="ECO:0000256" key="5">
    <source>
        <dbReference type="ARBA" id="ARBA00022777"/>
    </source>
</evidence>
<dbReference type="InterPro" id="IPR000719">
    <property type="entry name" value="Prot_kinase_dom"/>
</dbReference>
<protein>
    <recommendedName>
        <fullName evidence="1">non-specific serine/threonine protein kinase</fullName>
        <ecNumber evidence="1">2.7.11.1</ecNumber>
    </recommendedName>
</protein>
<dbReference type="PROSITE" id="PS00107">
    <property type="entry name" value="PROTEIN_KINASE_ATP"/>
    <property type="match status" value="1"/>
</dbReference>
<dbReference type="EMBL" id="CAXDID020000001">
    <property type="protein sequence ID" value="CAL5970333.1"/>
    <property type="molecule type" value="Genomic_DNA"/>
</dbReference>
<dbReference type="Pfam" id="PF00069">
    <property type="entry name" value="Pkinase"/>
    <property type="match status" value="1"/>
</dbReference>
<evidence type="ECO:0000256" key="6">
    <source>
        <dbReference type="ARBA" id="ARBA00022840"/>
    </source>
</evidence>
<evidence type="ECO:0000256" key="2">
    <source>
        <dbReference type="ARBA" id="ARBA00022527"/>
    </source>
</evidence>
<comment type="catalytic activity">
    <reaction evidence="8">
        <text>L-seryl-[protein] + ATP = O-phospho-L-seryl-[protein] + ADP + H(+)</text>
        <dbReference type="Rhea" id="RHEA:17989"/>
        <dbReference type="Rhea" id="RHEA-COMP:9863"/>
        <dbReference type="Rhea" id="RHEA-COMP:11604"/>
        <dbReference type="ChEBI" id="CHEBI:15378"/>
        <dbReference type="ChEBI" id="CHEBI:29999"/>
        <dbReference type="ChEBI" id="CHEBI:30616"/>
        <dbReference type="ChEBI" id="CHEBI:83421"/>
        <dbReference type="ChEBI" id="CHEBI:456216"/>
        <dbReference type="EC" id="2.7.11.1"/>
    </reaction>
</comment>
<evidence type="ECO:0000313" key="12">
    <source>
        <dbReference type="EMBL" id="CAL5970333.1"/>
    </source>
</evidence>
<comment type="caution">
    <text evidence="12">The sequence shown here is derived from an EMBL/GenBank/DDBJ whole genome shotgun (WGS) entry which is preliminary data.</text>
</comment>
<evidence type="ECO:0000256" key="1">
    <source>
        <dbReference type="ARBA" id="ARBA00012513"/>
    </source>
</evidence>
<keyword evidence="4 9" id="KW-0547">Nucleotide-binding</keyword>